<dbReference type="Proteomes" id="UP000000763">
    <property type="component" value="Chromosome 8"/>
</dbReference>
<reference evidence="3" key="1">
    <citation type="journal article" date="2005" name="Nature">
        <title>The map-based sequence of the rice genome.</title>
        <authorList>
            <consortium name="International rice genome sequencing project (IRGSP)"/>
            <person name="Matsumoto T."/>
            <person name="Wu J."/>
            <person name="Kanamori H."/>
            <person name="Katayose Y."/>
            <person name="Fujisawa M."/>
            <person name="Namiki N."/>
            <person name="Mizuno H."/>
            <person name="Yamamoto K."/>
            <person name="Antonio B.A."/>
            <person name="Baba T."/>
            <person name="Sakata K."/>
            <person name="Nagamura Y."/>
            <person name="Aoki H."/>
            <person name="Arikawa K."/>
            <person name="Arita K."/>
            <person name="Bito T."/>
            <person name="Chiden Y."/>
            <person name="Fujitsuka N."/>
            <person name="Fukunaka R."/>
            <person name="Hamada M."/>
            <person name="Harada C."/>
            <person name="Hayashi A."/>
            <person name="Hijishita S."/>
            <person name="Honda M."/>
            <person name="Hosokawa S."/>
            <person name="Ichikawa Y."/>
            <person name="Idonuma A."/>
            <person name="Iijima M."/>
            <person name="Ikeda M."/>
            <person name="Ikeno M."/>
            <person name="Ito K."/>
            <person name="Ito S."/>
            <person name="Ito T."/>
            <person name="Ito Y."/>
            <person name="Ito Y."/>
            <person name="Iwabuchi A."/>
            <person name="Kamiya K."/>
            <person name="Karasawa W."/>
            <person name="Kurita K."/>
            <person name="Katagiri S."/>
            <person name="Kikuta A."/>
            <person name="Kobayashi H."/>
            <person name="Kobayashi N."/>
            <person name="Machita K."/>
            <person name="Maehara T."/>
            <person name="Masukawa M."/>
            <person name="Mizubayashi T."/>
            <person name="Mukai Y."/>
            <person name="Nagasaki H."/>
            <person name="Nagata Y."/>
            <person name="Naito S."/>
            <person name="Nakashima M."/>
            <person name="Nakama Y."/>
            <person name="Nakamichi Y."/>
            <person name="Nakamura M."/>
            <person name="Meguro A."/>
            <person name="Negishi M."/>
            <person name="Ohta I."/>
            <person name="Ohta T."/>
            <person name="Okamoto M."/>
            <person name="Ono N."/>
            <person name="Saji S."/>
            <person name="Sakaguchi M."/>
            <person name="Sakai K."/>
            <person name="Shibata M."/>
            <person name="Shimokawa T."/>
            <person name="Song J."/>
            <person name="Takazaki Y."/>
            <person name="Terasawa K."/>
            <person name="Tsugane M."/>
            <person name="Tsuji K."/>
            <person name="Ueda S."/>
            <person name="Waki K."/>
            <person name="Yamagata H."/>
            <person name="Yamamoto M."/>
            <person name="Yamamoto S."/>
            <person name="Yamane H."/>
            <person name="Yoshiki S."/>
            <person name="Yoshihara R."/>
            <person name="Yukawa K."/>
            <person name="Zhong H."/>
            <person name="Yano M."/>
            <person name="Yuan Q."/>
            <person name="Ouyang S."/>
            <person name="Liu J."/>
            <person name="Jones K.M."/>
            <person name="Gansberger K."/>
            <person name="Moffat K."/>
            <person name="Hill J."/>
            <person name="Bera J."/>
            <person name="Fadrosh D."/>
            <person name="Jin S."/>
            <person name="Johri S."/>
            <person name="Kim M."/>
            <person name="Overton L."/>
            <person name="Reardon M."/>
            <person name="Tsitrin T."/>
            <person name="Vuong H."/>
            <person name="Weaver B."/>
            <person name="Ciecko A."/>
            <person name="Tallon L."/>
            <person name="Jackson J."/>
            <person name="Pai G."/>
            <person name="Aken S.V."/>
            <person name="Utterback T."/>
            <person name="Reidmuller S."/>
            <person name="Feldblyum T."/>
            <person name="Hsiao J."/>
            <person name="Zismann V."/>
            <person name="Iobst S."/>
            <person name="de Vazeille A.R."/>
            <person name="Buell C.R."/>
            <person name="Ying K."/>
            <person name="Li Y."/>
            <person name="Lu T."/>
            <person name="Huang Y."/>
            <person name="Zhao Q."/>
            <person name="Feng Q."/>
            <person name="Zhang L."/>
            <person name="Zhu J."/>
            <person name="Weng Q."/>
            <person name="Mu J."/>
            <person name="Lu Y."/>
            <person name="Fan D."/>
            <person name="Liu Y."/>
            <person name="Guan J."/>
            <person name="Zhang Y."/>
            <person name="Yu S."/>
            <person name="Liu X."/>
            <person name="Zhang Y."/>
            <person name="Hong G."/>
            <person name="Han B."/>
            <person name="Choisne N."/>
            <person name="Demange N."/>
            <person name="Orjeda G."/>
            <person name="Samain S."/>
            <person name="Cattolico L."/>
            <person name="Pelletier E."/>
            <person name="Couloux A."/>
            <person name="Segurens B."/>
            <person name="Wincker P."/>
            <person name="D'Hont A."/>
            <person name="Scarpelli C."/>
            <person name="Weissenbach J."/>
            <person name="Salanoubat M."/>
            <person name="Quetier F."/>
            <person name="Yu Y."/>
            <person name="Kim H.R."/>
            <person name="Rambo T."/>
            <person name="Currie J."/>
            <person name="Collura K."/>
            <person name="Luo M."/>
            <person name="Yang T."/>
            <person name="Ammiraju J.S.S."/>
            <person name="Engler F."/>
            <person name="Soderlund C."/>
            <person name="Wing R.A."/>
            <person name="Palmer L.E."/>
            <person name="de la Bastide M."/>
            <person name="Spiegel L."/>
            <person name="Nascimento L."/>
            <person name="Zutavern T."/>
            <person name="O'Shaughnessy A."/>
            <person name="Dike S."/>
            <person name="Dedhia N."/>
            <person name="Preston R."/>
            <person name="Balija V."/>
            <person name="McCombie W.R."/>
            <person name="Chow T."/>
            <person name="Chen H."/>
            <person name="Chung M."/>
            <person name="Chen C."/>
            <person name="Shaw J."/>
            <person name="Wu H."/>
            <person name="Hsiao K."/>
            <person name="Chao Y."/>
            <person name="Chu M."/>
            <person name="Cheng C."/>
            <person name="Hour A."/>
            <person name="Lee P."/>
            <person name="Lin S."/>
            <person name="Lin Y."/>
            <person name="Liou J."/>
            <person name="Liu S."/>
            <person name="Hsing Y."/>
            <person name="Raghuvanshi S."/>
            <person name="Mohanty A."/>
            <person name="Bharti A.K."/>
            <person name="Gaur A."/>
            <person name="Gupta V."/>
            <person name="Kumar D."/>
            <person name="Ravi V."/>
            <person name="Vij S."/>
            <person name="Kapur A."/>
            <person name="Khurana P."/>
            <person name="Khurana P."/>
            <person name="Khurana J.P."/>
            <person name="Tyagi A.K."/>
            <person name="Gaikwad K."/>
            <person name="Singh A."/>
            <person name="Dalal V."/>
            <person name="Srivastava S."/>
            <person name="Dixit A."/>
            <person name="Pal A.K."/>
            <person name="Ghazi I.A."/>
            <person name="Yadav M."/>
            <person name="Pandit A."/>
            <person name="Bhargava A."/>
            <person name="Sureshbabu K."/>
            <person name="Batra K."/>
            <person name="Sharma T.R."/>
            <person name="Mohapatra T."/>
            <person name="Singh N.K."/>
            <person name="Messing J."/>
            <person name="Nelson A.B."/>
            <person name="Fuks G."/>
            <person name="Kavchok S."/>
            <person name="Keizer G."/>
            <person name="Linton E."/>
            <person name="Llaca V."/>
            <person name="Song R."/>
            <person name="Tanyolac B."/>
            <person name="Young S."/>
            <person name="Ho-Il K."/>
            <person name="Hahn J.H."/>
            <person name="Sangsakoo G."/>
            <person name="Vanavichit A."/>
            <person name="de Mattos Luiz.A.T."/>
            <person name="Zimmer P.D."/>
            <person name="Malone G."/>
            <person name="Dellagostin O."/>
            <person name="de Oliveira A.C."/>
            <person name="Bevan M."/>
            <person name="Bancroft I."/>
            <person name="Minx P."/>
            <person name="Cordum H."/>
            <person name="Wilson R."/>
            <person name="Cheng Z."/>
            <person name="Jin W."/>
            <person name="Jiang J."/>
            <person name="Leong S.A."/>
            <person name="Iwama H."/>
            <person name="Gojobori T."/>
            <person name="Itoh T."/>
            <person name="Niimura Y."/>
            <person name="Fujii Y."/>
            <person name="Habara T."/>
            <person name="Sakai H."/>
            <person name="Sato Y."/>
            <person name="Wilson G."/>
            <person name="Kumar K."/>
            <person name="McCouch S."/>
            <person name="Juretic N."/>
            <person name="Hoen D."/>
            <person name="Wright S."/>
            <person name="Bruskiewich R."/>
            <person name="Bureau T."/>
            <person name="Miyao A."/>
            <person name="Hirochika H."/>
            <person name="Nishikawa T."/>
            <person name="Kadowaki K."/>
            <person name="Sugiura M."/>
            <person name="Burr B."/>
            <person name="Sasaki T."/>
        </authorList>
    </citation>
    <scope>NUCLEOTIDE SEQUENCE [LARGE SCALE GENOMIC DNA]</scope>
    <source>
        <strain evidence="3">cv. Nipponbare</strain>
    </source>
</reference>
<evidence type="ECO:0000256" key="1">
    <source>
        <dbReference type="SAM" id="MobiDB-lite"/>
    </source>
</evidence>
<proteinExistence type="predicted"/>
<reference evidence="3" key="2">
    <citation type="journal article" date="2008" name="Nucleic Acids Res.">
        <title>The rice annotation project database (RAP-DB): 2008 update.</title>
        <authorList>
            <consortium name="The rice annotation project (RAP)"/>
        </authorList>
    </citation>
    <scope>GENOME REANNOTATION</scope>
    <source>
        <strain evidence="3">cv. Nipponbare</strain>
    </source>
</reference>
<gene>
    <name evidence="2" type="primary">P0547A06.15</name>
</gene>
<feature type="compositionally biased region" description="Basic residues" evidence="1">
    <location>
        <begin position="40"/>
        <end position="49"/>
    </location>
</feature>
<evidence type="ECO:0000313" key="2">
    <source>
        <dbReference type="EMBL" id="BAD03174.1"/>
    </source>
</evidence>
<feature type="region of interest" description="Disordered" evidence="1">
    <location>
        <begin position="39"/>
        <end position="71"/>
    </location>
</feature>
<sequence length="71" mass="7527">MGGGSVLALGAKQNDGIEGSGLWWWIRCAGAAQRRWLAEKKRRGGKGRGGHSSALLTPFSHLARPKSDVLG</sequence>
<dbReference type="EMBL" id="AP004568">
    <property type="protein sequence ID" value="BAD03174.1"/>
    <property type="molecule type" value="Genomic_DNA"/>
</dbReference>
<name>Q6ZCB1_ORYSJ</name>
<protein>
    <submittedName>
        <fullName evidence="2">Uncharacterized protein</fullName>
    </submittedName>
</protein>
<organism evidence="2 3">
    <name type="scientific">Oryza sativa subsp. japonica</name>
    <name type="common">Rice</name>
    <dbReference type="NCBI Taxonomy" id="39947"/>
    <lineage>
        <taxon>Eukaryota</taxon>
        <taxon>Viridiplantae</taxon>
        <taxon>Streptophyta</taxon>
        <taxon>Embryophyta</taxon>
        <taxon>Tracheophyta</taxon>
        <taxon>Spermatophyta</taxon>
        <taxon>Magnoliopsida</taxon>
        <taxon>Liliopsida</taxon>
        <taxon>Poales</taxon>
        <taxon>Poaceae</taxon>
        <taxon>BOP clade</taxon>
        <taxon>Oryzoideae</taxon>
        <taxon>Oryzeae</taxon>
        <taxon>Oryzinae</taxon>
        <taxon>Oryza</taxon>
        <taxon>Oryza sativa</taxon>
    </lineage>
</organism>
<dbReference type="AlphaFoldDB" id="Q6ZCB1"/>
<evidence type="ECO:0000313" key="3">
    <source>
        <dbReference type="Proteomes" id="UP000000763"/>
    </source>
</evidence>
<accession>Q6ZCB1</accession>